<proteinExistence type="predicted"/>
<dbReference type="InterPro" id="IPR034007">
    <property type="entry name" value="CTLD_bac"/>
</dbReference>
<dbReference type="PROSITE" id="PS50041">
    <property type="entry name" value="C_TYPE_LECTIN_2"/>
    <property type="match status" value="1"/>
</dbReference>
<sequence>MKKNILLLFLLNSIFIYSQNDCSDALIVCGNSGYQDLTATGVGIQELSGSNTCGSQENNSLWFRISINTGGTLGFILTPTFADGSTNTDLVIDFDFFVFGPNVDCGDIGQAIRCSTTNPQASVATSNLTGMNSTEQDTSEGPGTLGNNFVRELDVIADDSYFIVIDRPVGTSNFKIDWTGTATFNDPPSATPLTTGESYDLLLCDSDGVKDNRTTFDLTSNENSILNGQPNTSISYHTSNNDALTNSSPIPNPLNYENTAAPQNIFIRLTDTNTLCFTTTKFNINAYTTPEIDLQPDNLIIEDPDNNGSEIVDLTVQDASILGAQDISEFEIMYATDITFNTIITDPLNHTSAVSLETIYFRIVNQNNITCFSQGSFTVTLVNNQPPELTANNRVAYCPLSQVNIAPNFTISDPDDAGIDAFFIQISSGYNIATDQLILTGTHPTINTSWNTNEGKLTLTPIGPNQISHTDLEIAVRDLIFESTNADISSDRFFSFTIGDANYLPLTGHFYVFVENINISWSQAKILAEASNYYGLQGYLATILSTEESQIAAEQISGAGWIGGSDEDQESVWKWVTGPEAGTIFWNGTFTGSAPIDQTTGLPMYSNWNTEEPNQAGNEDYAHITDDSIGIEGSWNDLPDTGGGGPYQAKGYIVEYGGMPGDPVLQISASTSIYIPKVLTISADIDLCTGTSVNLIATVTEGTIFWYDALGNLVNVGNSFTTPVLNSSITYYATASPEGCSISDKLAVVVTVYALPVANKPDNIERCDDDGNGFSTFDFDTDSTPKILNGQPDADFEVLYFNSLEEAQKNIPDTNIDSPYENKDAFTLETIYARIQNTNNTTCFDITSFTLAVFDLPIPIQPESYRICDNEESGSDTDAIINTFLLHTRDSEILGALDPNQYNISYHTSQNGAETNDSSTAIDKDADHSVTNTQTVFIRVANKDNSACDDASKTLDLIVDSLPEVTDVVNLLQCDDDLDRISTVNLTEAEISISANYQTETFTYFATQADAIVGSPEVTDKLRYPVNQIGEAWVRTISTEGCYRISKINLQVEAASDVAYDKEFDAVCDDFLQADGTNGPLNDDTDGITNFDFSAAESEILVFFPPALRPDLEVSYYETKEDRTAVINKITDISNYRNIEYPSDITRQTIYFKITNKNNNDCSGTGELYLKTNTVPVANSVDDLEFCDDANDGDRTNGFVQSFDLESQNNIILGNQNSSDFTVTYHLSDTDANSGNAPLSSPYTNTNRDLQTIYVRVTNNTTGCFTDHTAFNLIVHPSPIANFVEDLEVCDDNSDGSARNGFSKTIDLESQTAGILETQDNTIYKVTYHRNLIEAQNGANPLNSPFSNTTANRQTIYVRVFNADTQCANGISNFDVIINPEPTFETISNLSECDNNDDFDDANGIIQTIDLDGKIAEILGTSQDPDDFNVTFHSSKANATSGNSAISSPYENLFATETIFVRIQNKRTGCVNDDAFFDVIVNLLPDFTVTTPQILCLNNMPLNIKVENPRGVYTYEWKNTNGTTLNTVSADNINITVKGTYTVTATTTNGTSCSRTETIVINESNIAILDISFITIVDETNNIGSQNNLSISIDILSNDLGPGDYQFAIINMDDNTRTPFAGFQDEPLFENLEGGIYKILVNDKNGCSPDTTLLVSVIQFPKFFTPNADGDNDYWVVKGANKTFYPNSSINIFNRYGKLVAQIAIDGQGWDGTYGGKRLSSDDYWYNITLIPADTAKPTISKKGNFSLIRK</sequence>
<dbReference type="OrthoDB" id="9765926at2"/>
<dbReference type="InterPro" id="IPR001304">
    <property type="entry name" value="C-type_lectin-like"/>
</dbReference>
<organism evidence="2 3">
    <name type="scientific">Polaribacter filamentus</name>
    <dbReference type="NCBI Taxonomy" id="53483"/>
    <lineage>
        <taxon>Bacteria</taxon>
        <taxon>Pseudomonadati</taxon>
        <taxon>Bacteroidota</taxon>
        <taxon>Flavobacteriia</taxon>
        <taxon>Flavobacteriales</taxon>
        <taxon>Flavobacteriaceae</taxon>
    </lineage>
</organism>
<comment type="caution">
    <text evidence="2">The sequence shown here is derived from an EMBL/GenBank/DDBJ whole genome shotgun (WGS) entry which is preliminary data.</text>
</comment>
<dbReference type="InterPro" id="IPR035986">
    <property type="entry name" value="PKD_dom_sf"/>
</dbReference>
<dbReference type="InterPro" id="IPR016186">
    <property type="entry name" value="C-type_lectin-like/link_sf"/>
</dbReference>
<dbReference type="EMBL" id="MQUA01000013">
    <property type="protein sequence ID" value="PQB06357.1"/>
    <property type="molecule type" value="Genomic_DNA"/>
</dbReference>
<protein>
    <recommendedName>
        <fullName evidence="1">C-type lectin domain-containing protein</fullName>
    </recommendedName>
</protein>
<reference evidence="2 3" key="1">
    <citation type="submission" date="2016-11" db="EMBL/GenBank/DDBJ databases">
        <title>Trade-off between light-utilization and light-protection in marine flavobacteria.</title>
        <authorList>
            <person name="Kumagai Y."/>
        </authorList>
    </citation>
    <scope>NUCLEOTIDE SEQUENCE [LARGE SCALE GENOMIC DNA]</scope>
    <source>
        <strain evidence="2 3">ATCC 700397</strain>
    </source>
</reference>
<dbReference type="InterPro" id="IPR044023">
    <property type="entry name" value="Ig_7"/>
</dbReference>
<dbReference type="Pfam" id="PF19081">
    <property type="entry name" value="Ig_7"/>
    <property type="match status" value="1"/>
</dbReference>
<dbReference type="Gene3D" id="2.60.40.10">
    <property type="entry name" value="Immunoglobulins"/>
    <property type="match status" value="1"/>
</dbReference>
<dbReference type="InterPro" id="IPR016187">
    <property type="entry name" value="CTDL_fold"/>
</dbReference>
<dbReference type="InterPro" id="IPR026341">
    <property type="entry name" value="T9SS_type_B"/>
</dbReference>
<keyword evidence="3" id="KW-1185">Reference proteome</keyword>
<name>A0A2S7KUR1_9FLAO</name>
<dbReference type="Proteomes" id="UP000239522">
    <property type="component" value="Unassembled WGS sequence"/>
</dbReference>
<evidence type="ECO:0000259" key="1">
    <source>
        <dbReference type="PROSITE" id="PS50041"/>
    </source>
</evidence>
<gene>
    <name evidence="2" type="ORF">BST83_03565</name>
</gene>
<dbReference type="SUPFAM" id="SSF49299">
    <property type="entry name" value="PKD domain"/>
    <property type="match status" value="1"/>
</dbReference>
<accession>A0A2S7KUR1</accession>
<dbReference type="InterPro" id="IPR013783">
    <property type="entry name" value="Ig-like_fold"/>
</dbReference>
<dbReference type="RefSeq" id="WP_104808607.1">
    <property type="nucleotide sequence ID" value="NZ_MQUA01000013.1"/>
</dbReference>
<dbReference type="Pfam" id="PF13585">
    <property type="entry name" value="CHU_C"/>
    <property type="match status" value="1"/>
</dbReference>
<evidence type="ECO:0000313" key="3">
    <source>
        <dbReference type="Proteomes" id="UP000239522"/>
    </source>
</evidence>
<evidence type="ECO:0000313" key="2">
    <source>
        <dbReference type="EMBL" id="PQB06357.1"/>
    </source>
</evidence>
<dbReference type="CDD" id="cd03603">
    <property type="entry name" value="CLECT_VCBS"/>
    <property type="match status" value="1"/>
</dbReference>
<dbReference type="SUPFAM" id="SSF56436">
    <property type="entry name" value="C-type lectin-like"/>
    <property type="match status" value="1"/>
</dbReference>
<dbReference type="NCBIfam" id="TIGR04131">
    <property type="entry name" value="Bac_Flav_CTERM"/>
    <property type="match status" value="1"/>
</dbReference>
<feature type="domain" description="C-type lectin" evidence="1">
    <location>
        <begin position="506"/>
        <end position="637"/>
    </location>
</feature>
<dbReference type="Gene3D" id="3.10.100.10">
    <property type="entry name" value="Mannose-Binding Protein A, subunit A"/>
    <property type="match status" value="1"/>
</dbReference>